<reference evidence="1" key="1">
    <citation type="submission" date="2009-01" db="EMBL/GenBank/DDBJ databases">
        <title>Complete sequence of Chromosome 1 of Burkholderia cepacia AMMD.</title>
        <authorList>
            <consortium name="US DOE Joint Genome Institute"/>
            <person name="Copeland A."/>
            <person name="Lucas S."/>
            <person name="Lapidus A."/>
            <person name="Barry K."/>
            <person name="Detter J.C."/>
            <person name="Glavina del Rio T."/>
            <person name="Hammon N."/>
            <person name="Israni S."/>
            <person name="Pitluck S."/>
            <person name="Bruce D."/>
            <person name="Chain P."/>
            <person name="Malfatti S."/>
            <person name="Shin M."/>
            <person name="Vergez L."/>
            <person name="Schmutz J."/>
            <person name="Larimer F."/>
            <person name="Land M."/>
            <person name="Hauser L."/>
            <person name="Kyrpides N."/>
            <person name="Kim E."/>
            <person name="Parke J."/>
            <person name="Coenye T."/>
            <person name="Konstantinidis K."/>
            <person name="Ramette A."/>
            <person name="Tiedje J."/>
            <person name="Richardson P."/>
        </authorList>
    </citation>
    <scope>NUCLEOTIDE SEQUENCE [LARGE SCALE GENOMIC DNA]</scope>
    <source>
        <strain evidence="1">AMMD</strain>
    </source>
</reference>
<dbReference type="AlphaFoldDB" id="Q0BJM3"/>
<dbReference type="Proteomes" id="UP000000662">
    <property type="component" value="Chromosome 1"/>
</dbReference>
<sequence length="162" mass="18129">MQTCCKRDGEGARRSRPWRTRAVDKCGDSQSIFCGGTTTDCEPRPARGRAHFACRAHRGDHTSSFVPHRCARSFSTVASQQHSCCDRVASMTPVPGIDAASFPRRRTFSGKKYRCGKATLQLSSYVVDSRVFHMMRRRFAQVFVASKALNHLQLSLTIARIC</sequence>
<accession>Q0BJM3</accession>
<proteinExistence type="predicted"/>
<organism evidence="1 2">
    <name type="scientific">Burkholderia ambifaria (strain ATCC BAA-244 / DSM 16087 / CCUG 44356 / LMG 19182 / AMMD)</name>
    <name type="common">Burkholderia cepacia (strain AMMD)</name>
    <dbReference type="NCBI Taxonomy" id="339670"/>
    <lineage>
        <taxon>Bacteria</taxon>
        <taxon>Pseudomonadati</taxon>
        <taxon>Pseudomonadota</taxon>
        <taxon>Betaproteobacteria</taxon>
        <taxon>Burkholderiales</taxon>
        <taxon>Burkholderiaceae</taxon>
        <taxon>Burkholderia</taxon>
        <taxon>Burkholderia cepacia complex</taxon>
    </lineage>
</organism>
<gene>
    <name evidence="1" type="ordered locus">Bamb_0089</name>
</gene>
<dbReference type="EMBL" id="CP000440">
    <property type="protein sequence ID" value="ABI85650.1"/>
    <property type="molecule type" value="Genomic_DNA"/>
</dbReference>
<evidence type="ECO:0000313" key="2">
    <source>
        <dbReference type="Proteomes" id="UP000000662"/>
    </source>
</evidence>
<evidence type="ECO:0000313" key="1">
    <source>
        <dbReference type="EMBL" id="ABI85650.1"/>
    </source>
</evidence>
<dbReference type="KEGG" id="bam:Bamb_0089"/>
<protein>
    <submittedName>
        <fullName evidence="1">Uncharacterized protein</fullName>
    </submittedName>
</protein>
<name>Q0BJM3_BURCM</name>
<keyword evidence="2" id="KW-1185">Reference proteome</keyword>